<name>A0AA35NZD1_9SAUR</name>
<accession>A0AA35NZD1</accession>
<organism evidence="2 3">
    <name type="scientific">Podarcis lilfordi</name>
    <name type="common">Lilford's wall lizard</name>
    <dbReference type="NCBI Taxonomy" id="74358"/>
    <lineage>
        <taxon>Eukaryota</taxon>
        <taxon>Metazoa</taxon>
        <taxon>Chordata</taxon>
        <taxon>Craniata</taxon>
        <taxon>Vertebrata</taxon>
        <taxon>Euteleostomi</taxon>
        <taxon>Lepidosauria</taxon>
        <taxon>Squamata</taxon>
        <taxon>Bifurcata</taxon>
        <taxon>Unidentata</taxon>
        <taxon>Episquamata</taxon>
        <taxon>Laterata</taxon>
        <taxon>Lacertibaenia</taxon>
        <taxon>Lacertidae</taxon>
        <taxon>Podarcis</taxon>
    </lineage>
</organism>
<dbReference type="AlphaFoldDB" id="A0AA35NZD1"/>
<dbReference type="Proteomes" id="UP001178461">
    <property type="component" value="Chromosome 3"/>
</dbReference>
<evidence type="ECO:0000313" key="2">
    <source>
        <dbReference type="EMBL" id="CAI5769359.1"/>
    </source>
</evidence>
<reference evidence="2" key="1">
    <citation type="submission" date="2022-12" db="EMBL/GenBank/DDBJ databases">
        <authorList>
            <person name="Alioto T."/>
            <person name="Alioto T."/>
            <person name="Gomez Garrido J."/>
        </authorList>
    </citation>
    <scope>NUCLEOTIDE SEQUENCE</scope>
</reference>
<evidence type="ECO:0000256" key="1">
    <source>
        <dbReference type="SAM" id="MobiDB-lite"/>
    </source>
</evidence>
<proteinExistence type="predicted"/>
<sequence length="102" mass="11555">MRMRSCLEPARRTFHGLLLFQFIFAFEGKLIRRPAQLTAPSNWKSPEAGLPRKRSLRMRSGAQSFGSDERLCAFPPSPPAETGSSSRLSSLRRSCVVQVWLF</sequence>
<gene>
    <name evidence="2" type="ORF">PODLI_1B006579</name>
</gene>
<feature type="region of interest" description="Disordered" evidence="1">
    <location>
        <begin position="67"/>
        <end position="87"/>
    </location>
</feature>
<protein>
    <submittedName>
        <fullName evidence="2">Uncharacterized protein</fullName>
    </submittedName>
</protein>
<dbReference type="EMBL" id="OX395128">
    <property type="protein sequence ID" value="CAI5769359.1"/>
    <property type="molecule type" value="Genomic_DNA"/>
</dbReference>
<keyword evidence="3" id="KW-1185">Reference proteome</keyword>
<evidence type="ECO:0000313" key="3">
    <source>
        <dbReference type="Proteomes" id="UP001178461"/>
    </source>
</evidence>